<comment type="caution">
    <text evidence="3">The sequence shown here is derived from an EMBL/GenBank/DDBJ whole genome shotgun (WGS) entry which is preliminary data.</text>
</comment>
<feature type="chain" id="PRO_5042834337" description="Lipoprotein" evidence="2">
    <location>
        <begin position="26"/>
        <end position="356"/>
    </location>
</feature>
<dbReference type="PROSITE" id="PS51257">
    <property type="entry name" value="PROKAR_LIPOPROTEIN"/>
    <property type="match status" value="1"/>
</dbReference>
<feature type="signal peptide" evidence="2">
    <location>
        <begin position="1"/>
        <end position="25"/>
    </location>
</feature>
<keyword evidence="2" id="KW-0732">Signal</keyword>
<dbReference type="Proteomes" id="UP000032541">
    <property type="component" value="Unassembled WGS sequence"/>
</dbReference>
<dbReference type="EMBL" id="ATMK01000007">
    <property type="protein sequence ID" value="KJJ87366.1"/>
    <property type="molecule type" value="Genomic_DNA"/>
</dbReference>
<evidence type="ECO:0000256" key="1">
    <source>
        <dbReference type="SAM" id="MobiDB-lite"/>
    </source>
</evidence>
<feature type="region of interest" description="Disordered" evidence="1">
    <location>
        <begin position="25"/>
        <end position="51"/>
    </location>
</feature>
<evidence type="ECO:0008006" key="5">
    <source>
        <dbReference type="Google" id="ProtNLM"/>
    </source>
</evidence>
<evidence type="ECO:0000256" key="2">
    <source>
        <dbReference type="SAM" id="SignalP"/>
    </source>
</evidence>
<gene>
    <name evidence="3" type="ORF">M573_107056</name>
</gene>
<accession>A0AAP0VAU9</accession>
<protein>
    <recommendedName>
        <fullName evidence="5">Lipoprotein</fullName>
    </recommendedName>
</protein>
<proteinExistence type="predicted"/>
<dbReference type="AlphaFoldDB" id="A0AAP0VAU9"/>
<reference evidence="3 4" key="1">
    <citation type="journal article" date="2015" name="BMC Genomics">
        <title>Comparative genome analysis of Prevotella intermedia strain isolated from infected root canal reveals features related to pathogenicity and adaptation.</title>
        <authorList>
            <person name="Ruan Y."/>
            <person name="Shen L."/>
            <person name="Zou Y."/>
            <person name="Qi Z."/>
            <person name="Yin J."/>
            <person name="Jiang J."/>
            <person name="Guo L."/>
            <person name="He L."/>
            <person name="Chen Z."/>
            <person name="Tang Z."/>
            <person name="Qin S."/>
        </authorList>
    </citation>
    <scope>NUCLEOTIDE SEQUENCE [LARGE SCALE GENOMIC DNA]</scope>
    <source>
        <strain evidence="3 4">ZT</strain>
    </source>
</reference>
<evidence type="ECO:0000313" key="3">
    <source>
        <dbReference type="EMBL" id="KJJ87366.1"/>
    </source>
</evidence>
<evidence type="ECO:0000313" key="4">
    <source>
        <dbReference type="Proteomes" id="UP000032541"/>
    </source>
</evidence>
<organism evidence="3 4">
    <name type="scientific">Prevotella intermedia ZT</name>
    <dbReference type="NCBI Taxonomy" id="1347790"/>
    <lineage>
        <taxon>Bacteria</taxon>
        <taxon>Pseudomonadati</taxon>
        <taxon>Bacteroidota</taxon>
        <taxon>Bacteroidia</taxon>
        <taxon>Bacteroidales</taxon>
        <taxon>Prevotellaceae</taxon>
        <taxon>Prevotella</taxon>
    </lineage>
</organism>
<name>A0AAP0VAU9_PREIN</name>
<sequence>MKTKAFNFFYVLMCLAMLGMVTSCSKDDGNDSKKTEEKEKEGESNKEEEKPVETFEFDKAYAFGELPYLKFGDTKGADGFEKKLAQRQKQTFTKLGEVYWGDTPKYFKGVKYTADVIYGMLEMPVVKLDAEFTKMMTDAGFADYGTNVISDGNGNVAPCRIYWNGKLKIKAIAYDAKHKELKSIRAVVEFKVDENEPQTNQGGEPEETVILTDVTDFPDVKVLNEEYESLPKQQLVELENALGLRYYDEEGSDEGKAEFRTKPGYENYSNLNACMYFYEASEKAISFIALSCPVVKKVEDLDRKEISQWFAANGYTFVKKQKKSNAPGAVYENKAAGVRAHIYLKANGNCFIEISK</sequence>
<dbReference type="RefSeq" id="WP_238319750.1">
    <property type="nucleotide sequence ID" value="NZ_ATMK01000007.1"/>
</dbReference>